<reference evidence="3" key="1">
    <citation type="journal article" date="2019" name="Int. J. Syst. Evol. Microbiol.">
        <title>The Global Catalogue of Microorganisms (GCM) 10K type strain sequencing project: providing services to taxonomists for standard genome sequencing and annotation.</title>
        <authorList>
            <consortium name="The Broad Institute Genomics Platform"/>
            <consortium name="The Broad Institute Genome Sequencing Center for Infectious Disease"/>
            <person name="Wu L."/>
            <person name="Ma J."/>
        </authorList>
    </citation>
    <scope>NUCLEOTIDE SEQUENCE [LARGE SCALE GENOMIC DNA]</scope>
    <source>
        <strain evidence="3">JCM 14309</strain>
    </source>
</reference>
<comment type="caution">
    <text evidence="2">The sequence shown here is derived from an EMBL/GenBank/DDBJ whole genome shotgun (WGS) entry which is preliminary data.</text>
</comment>
<evidence type="ECO:0000313" key="3">
    <source>
        <dbReference type="Proteomes" id="UP001500236"/>
    </source>
</evidence>
<sequence>MRRRVVELCEPVDRRLVSGVLSVRGGSLRGMRTTWVTVAWVTVAWVAAALVAVGCSKDLDPSELEVTDARHGADPGGDLGELEVTLGGETHRVAPSEVLCSGPPGEVHHLIATTGDDSSRVEVAGEDFAQVRLEGAERPQETTSPDGIELGEAQVEFATAAVGDAEVEGTLHCSEWED</sequence>
<evidence type="ECO:0000313" key="2">
    <source>
        <dbReference type="EMBL" id="GAA3072558.1"/>
    </source>
</evidence>
<feature type="transmembrane region" description="Helical" evidence="1">
    <location>
        <begin position="34"/>
        <end position="54"/>
    </location>
</feature>
<gene>
    <name evidence="2" type="ORF">GCM10010529_25800</name>
</gene>
<keyword evidence="1" id="KW-0472">Membrane</keyword>
<organism evidence="2 3">
    <name type="scientific">Nesterenkonia aethiopica</name>
    <dbReference type="NCBI Taxonomy" id="269144"/>
    <lineage>
        <taxon>Bacteria</taxon>
        <taxon>Bacillati</taxon>
        <taxon>Actinomycetota</taxon>
        <taxon>Actinomycetes</taxon>
        <taxon>Micrococcales</taxon>
        <taxon>Micrococcaceae</taxon>
        <taxon>Nesterenkonia</taxon>
    </lineage>
</organism>
<evidence type="ECO:0000256" key="1">
    <source>
        <dbReference type="SAM" id="Phobius"/>
    </source>
</evidence>
<keyword evidence="1" id="KW-0812">Transmembrane</keyword>
<keyword evidence="3" id="KW-1185">Reference proteome</keyword>
<protein>
    <recommendedName>
        <fullName evidence="4">DUF3060 domain-containing protein</fullName>
    </recommendedName>
</protein>
<name>A0ABP6M2E5_9MICC</name>
<dbReference type="EMBL" id="BAAAVT010000018">
    <property type="protein sequence ID" value="GAA3072558.1"/>
    <property type="molecule type" value="Genomic_DNA"/>
</dbReference>
<dbReference type="Proteomes" id="UP001500236">
    <property type="component" value="Unassembled WGS sequence"/>
</dbReference>
<evidence type="ECO:0008006" key="4">
    <source>
        <dbReference type="Google" id="ProtNLM"/>
    </source>
</evidence>
<accession>A0ABP6M2E5</accession>
<keyword evidence="1" id="KW-1133">Transmembrane helix</keyword>
<proteinExistence type="predicted"/>